<dbReference type="PATRIC" id="fig|398512.5.peg.5608"/>
<name>A0A0L6JW32_9FIRM</name>
<dbReference type="Pfam" id="PF14345">
    <property type="entry name" value="GDYXXLXY"/>
    <property type="match status" value="1"/>
</dbReference>
<comment type="caution">
    <text evidence="1">The sequence shown here is derived from an EMBL/GenBank/DDBJ whole genome shotgun (WGS) entry which is preliminary data.</text>
</comment>
<sequence length="182" mass="21159">MKKHLKIIFFILLSLIQLAIPAQMILGREKALNNGEIFKFRIEPVDPVDNFRGNYLIINFNDNKIPAVDSKDYVRNQTVYAFVENDGDGFTHFTSVSPAVPRRGNYIRTKVLYSDNEAVYIKIPFDRYYMAEDKAKLAEEVYNKSLRNRKDVYVSVRIYDGDAAVDGLYIDGERIENYLRNQ</sequence>
<accession>A0A0L6JW32</accession>
<gene>
    <name evidence="1" type="ORF">Bccel_5353</name>
</gene>
<dbReference type="Proteomes" id="UP000036923">
    <property type="component" value="Unassembled WGS sequence"/>
</dbReference>
<proteinExistence type="predicted"/>
<dbReference type="AlphaFoldDB" id="A0A0L6JW32"/>
<dbReference type="RefSeq" id="WP_036944793.1">
    <property type="nucleotide sequence ID" value="NZ_JQKC01000036.1"/>
</dbReference>
<organism evidence="1 2">
    <name type="scientific">Pseudobacteroides cellulosolvens ATCC 35603 = DSM 2933</name>
    <dbReference type="NCBI Taxonomy" id="398512"/>
    <lineage>
        <taxon>Bacteria</taxon>
        <taxon>Bacillati</taxon>
        <taxon>Bacillota</taxon>
        <taxon>Clostridia</taxon>
        <taxon>Eubacteriales</taxon>
        <taxon>Oscillospiraceae</taxon>
        <taxon>Pseudobacteroides</taxon>
    </lineage>
</organism>
<dbReference type="InterPro" id="IPR025833">
    <property type="entry name" value="GDYXXLXY"/>
</dbReference>
<evidence type="ECO:0000313" key="2">
    <source>
        <dbReference type="Proteomes" id="UP000036923"/>
    </source>
</evidence>
<dbReference type="EMBL" id="LGTC01000001">
    <property type="protein sequence ID" value="KNY30076.1"/>
    <property type="molecule type" value="Genomic_DNA"/>
</dbReference>
<evidence type="ECO:0000313" key="1">
    <source>
        <dbReference type="EMBL" id="KNY30076.1"/>
    </source>
</evidence>
<keyword evidence="2" id="KW-1185">Reference proteome</keyword>
<protein>
    <submittedName>
        <fullName evidence="1">GDYXXLXY protein</fullName>
    </submittedName>
</protein>
<reference evidence="2" key="1">
    <citation type="submission" date="2015-07" db="EMBL/GenBank/DDBJ databases">
        <title>Near-Complete Genome Sequence of the Cellulolytic Bacterium Bacteroides (Pseudobacteroides) cellulosolvens ATCC 35603.</title>
        <authorList>
            <person name="Dassa B."/>
            <person name="Utturkar S.M."/>
            <person name="Klingeman D.M."/>
            <person name="Hurt R.A."/>
            <person name="Keller M."/>
            <person name="Xu J."/>
            <person name="Reddy Y.H.K."/>
            <person name="Borovok I."/>
            <person name="Grinberg I.R."/>
            <person name="Lamed R."/>
            <person name="Zhivin O."/>
            <person name="Bayer E.A."/>
            <person name="Brown S.D."/>
        </authorList>
    </citation>
    <scope>NUCLEOTIDE SEQUENCE [LARGE SCALE GENOMIC DNA]</scope>
    <source>
        <strain evidence="2">DSM 2933</strain>
    </source>
</reference>
<dbReference type="OrthoDB" id="4868247at2"/>
<dbReference type="eggNOG" id="COG4929">
    <property type="taxonomic scope" value="Bacteria"/>
</dbReference>